<dbReference type="Pfam" id="PF02811">
    <property type="entry name" value="PHP"/>
    <property type="match status" value="1"/>
</dbReference>
<dbReference type="GO" id="GO:0005737">
    <property type="term" value="C:cytoplasm"/>
    <property type="evidence" value="ECO:0007669"/>
    <property type="project" value="TreeGrafter"/>
</dbReference>
<evidence type="ECO:0000256" key="5">
    <source>
        <dbReference type="ARBA" id="ARBA00022801"/>
    </source>
</evidence>
<gene>
    <name evidence="9" type="ORF">B0A48_05839</name>
</gene>
<evidence type="ECO:0000313" key="10">
    <source>
        <dbReference type="Proteomes" id="UP000192596"/>
    </source>
</evidence>
<organism evidence="9 10">
    <name type="scientific">Cryoendolithus antarcticus</name>
    <dbReference type="NCBI Taxonomy" id="1507870"/>
    <lineage>
        <taxon>Eukaryota</taxon>
        <taxon>Fungi</taxon>
        <taxon>Dikarya</taxon>
        <taxon>Ascomycota</taxon>
        <taxon>Pezizomycotina</taxon>
        <taxon>Dothideomycetes</taxon>
        <taxon>Dothideomycetidae</taxon>
        <taxon>Cladosporiales</taxon>
        <taxon>Cladosporiaceae</taxon>
        <taxon>Cryoendolithus</taxon>
    </lineage>
</organism>
<evidence type="ECO:0000256" key="1">
    <source>
        <dbReference type="ARBA" id="ARBA00004970"/>
    </source>
</evidence>
<name>A0A1V8TC31_9PEZI</name>
<comment type="caution">
    <text evidence="9">The sequence shown here is derived from an EMBL/GenBank/DDBJ whole genome shotgun (WGS) entry which is preliminary data.</text>
</comment>
<dbReference type="InterPro" id="IPR010140">
    <property type="entry name" value="Histidinol_P_phosphatase_HisJ"/>
</dbReference>
<evidence type="ECO:0000256" key="7">
    <source>
        <dbReference type="ARBA" id="ARBA00049158"/>
    </source>
</evidence>
<dbReference type="InterPro" id="IPR016195">
    <property type="entry name" value="Pol/histidinol_Pase-like"/>
</dbReference>
<evidence type="ECO:0000259" key="8">
    <source>
        <dbReference type="Pfam" id="PF02811"/>
    </source>
</evidence>
<evidence type="ECO:0000256" key="3">
    <source>
        <dbReference type="ARBA" id="ARBA00013085"/>
    </source>
</evidence>
<dbReference type="AlphaFoldDB" id="A0A1V8TC31"/>
<comment type="catalytic activity">
    <reaction evidence="7">
        <text>L-histidinol phosphate + H2O = L-histidinol + phosphate</text>
        <dbReference type="Rhea" id="RHEA:14465"/>
        <dbReference type="ChEBI" id="CHEBI:15377"/>
        <dbReference type="ChEBI" id="CHEBI:43474"/>
        <dbReference type="ChEBI" id="CHEBI:57699"/>
        <dbReference type="ChEBI" id="CHEBI:57980"/>
        <dbReference type="EC" id="3.1.3.15"/>
    </reaction>
</comment>
<dbReference type="FunCoup" id="A0A1V8TC31">
    <property type="interactions" value="215"/>
</dbReference>
<keyword evidence="5" id="KW-0378">Hydrolase</keyword>
<dbReference type="Proteomes" id="UP000192596">
    <property type="component" value="Unassembled WGS sequence"/>
</dbReference>
<dbReference type="SUPFAM" id="SSF89550">
    <property type="entry name" value="PHP domain-like"/>
    <property type="match status" value="1"/>
</dbReference>
<dbReference type="FunFam" id="3.20.20.140:FF:000059">
    <property type="entry name" value="Histidinol-phosphatase"/>
    <property type="match status" value="1"/>
</dbReference>
<evidence type="ECO:0000313" key="9">
    <source>
        <dbReference type="EMBL" id="OQO08949.1"/>
    </source>
</evidence>
<dbReference type="InParanoid" id="A0A1V8TC31"/>
<dbReference type="EMBL" id="NAJO01000011">
    <property type="protein sequence ID" value="OQO08949.1"/>
    <property type="molecule type" value="Genomic_DNA"/>
</dbReference>
<dbReference type="NCBIfam" id="TIGR01856">
    <property type="entry name" value="hisJ_fam"/>
    <property type="match status" value="1"/>
</dbReference>
<keyword evidence="10" id="KW-1185">Reference proteome</keyword>
<protein>
    <recommendedName>
        <fullName evidence="3">histidinol-phosphatase</fullName>
        <ecNumber evidence="3">3.1.3.15</ecNumber>
    </recommendedName>
</protein>
<dbReference type="PANTHER" id="PTHR21039:SF0">
    <property type="entry name" value="HISTIDINOL-PHOSPHATASE"/>
    <property type="match status" value="1"/>
</dbReference>
<comment type="similarity">
    <text evidence="2">Belongs to the PHP hydrolase family. HisK subfamily.</text>
</comment>
<keyword evidence="6" id="KW-0368">Histidine biosynthesis</keyword>
<dbReference type="STRING" id="1507870.A0A1V8TC31"/>
<evidence type="ECO:0000256" key="4">
    <source>
        <dbReference type="ARBA" id="ARBA00022605"/>
    </source>
</evidence>
<keyword evidence="4" id="KW-0028">Amino-acid biosynthesis</keyword>
<dbReference type="UniPathway" id="UPA00031">
    <property type="reaction ID" value="UER00013"/>
</dbReference>
<dbReference type="GO" id="GO:0000105">
    <property type="term" value="P:L-histidine biosynthetic process"/>
    <property type="evidence" value="ECO:0007669"/>
    <property type="project" value="UniProtKB-UniPathway"/>
</dbReference>
<evidence type="ECO:0000256" key="6">
    <source>
        <dbReference type="ARBA" id="ARBA00023102"/>
    </source>
</evidence>
<dbReference type="OrthoDB" id="5957391at2759"/>
<comment type="pathway">
    <text evidence="1">Amino-acid biosynthesis; L-histidine biosynthesis; L-histidine from 5-phospho-alpha-D-ribose 1-diphosphate: step 8/9.</text>
</comment>
<evidence type="ECO:0000256" key="2">
    <source>
        <dbReference type="ARBA" id="ARBA00009152"/>
    </source>
</evidence>
<dbReference type="Gene3D" id="3.20.20.140">
    <property type="entry name" value="Metal-dependent hydrolases"/>
    <property type="match status" value="1"/>
</dbReference>
<accession>A0A1V8TC31</accession>
<sequence>MPFSHHSHSGEFCGHAVNTLEEVVLHAVKIGMTTFCMTEHMPRSRQDFYPEEESKHDEASLAKLFDSYYTEARRLQKAYADQIQLFVGFESEWIRDSSVDQIHALRSKYDVDLFVGSVHHVHGIPIDYDTPYYHKARDVAGGKDDQLFADYFDLQYQMLQQLKPPVVGHFDLIRLKSDDPERCFKTWPGVWSKIERNLKFIAGYGGIVELNSSALRKGMSEPYPQLEICQTFLKMGGRFTFSDDSHGIDQIGANYKRVLDAIGKAQIESVVYLVPQGFAGASEAVSGMVSHKLILSTIAALATSAVHGSPIAPISPILSIPAVPLSPGAAAKDGHVAPPTYAQAEMWMDEHKMNSMVTYCDSDYRSKRMKTRFEIWGYLDRLNLNFFEGLAAAATNCRHPEEIQWAVEPTNNEYAPFYVKWYQNPSSDDCTSQAITDFVRTWPGVRCT</sequence>
<dbReference type="GO" id="GO:0004401">
    <property type="term" value="F:histidinol-phosphatase activity"/>
    <property type="evidence" value="ECO:0007669"/>
    <property type="project" value="UniProtKB-EC"/>
</dbReference>
<dbReference type="InterPro" id="IPR004013">
    <property type="entry name" value="PHP_dom"/>
</dbReference>
<proteinExistence type="inferred from homology"/>
<dbReference type="CDD" id="cd12110">
    <property type="entry name" value="PHP_HisPPase_Hisj_like"/>
    <property type="match status" value="1"/>
</dbReference>
<feature type="domain" description="PHP" evidence="8">
    <location>
        <begin position="5"/>
        <end position="213"/>
    </location>
</feature>
<reference evidence="10" key="1">
    <citation type="submission" date="2017-03" db="EMBL/GenBank/DDBJ databases">
        <title>Genomes of endolithic fungi from Antarctica.</title>
        <authorList>
            <person name="Coleine C."/>
            <person name="Masonjones S."/>
            <person name="Stajich J.E."/>
        </authorList>
    </citation>
    <scope>NUCLEOTIDE SEQUENCE [LARGE SCALE GENOMIC DNA]</scope>
    <source>
        <strain evidence="10">CCFEE 5527</strain>
    </source>
</reference>
<dbReference type="PANTHER" id="PTHR21039">
    <property type="entry name" value="HISTIDINOL PHOSPHATASE-RELATED"/>
    <property type="match status" value="1"/>
</dbReference>
<dbReference type="EC" id="3.1.3.15" evidence="3"/>